<dbReference type="NCBIfam" id="TIGR00004">
    <property type="entry name" value="Rid family detoxifying hydrolase"/>
    <property type="match status" value="1"/>
</dbReference>
<dbReference type="GO" id="GO:0019239">
    <property type="term" value="F:deaminase activity"/>
    <property type="evidence" value="ECO:0007669"/>
    <property type="project" value="TreeGrafter"/>
</dbReference>
<dbReference type="SUPFAM" id="SSF55298">
    <property type="entry name" value="YjgF-like"/>
    <property type="match status" value="1"/>
</dbReference>
<dbReference type="RefSeq" id="WP_028055275.1">
    <property type="nucleotide sequence ID" value="NZ_CP140901.1"/>
</dbReference>
<gene>
    <name evidence="2" type="ORF">GHJ91_07545</name>
</gene>
<comment type="caution">
    <text evidence="2">The sequence shown here is derived from an EMBL/GenBank/DDBJ whole genome shotgun (WGS) entry which is preliminary data.</text>
</comment>
<evidence type="ECO:0000313" key="2">
    <source>
        <dbReference type="EMBL" id="MQW69036.1"/>
    </source>
</evidence>
<dbReference type="PANTHER" id="PTHR11803:SF39">
    <property type="entry name" value="2-IMINOBUTANOATE_2-IMINOPROPANOATE DEAMINASE"/>
    <property type="match status" value="1"/>
</dbReference>
<dbReference type="Gene3D" id="3.30.1330.40">
    <property type="entry name" value="RutC-like"/>
    <property type="match status" value="1"/>
</dbReference>
<dbReference type="Pfam" id="PF01042">
    <property type="entry name" value="Ribonuc_L-PSP"/>
    <property type="match status" value="1"/>
</dbReference>
<dbReference type="GO" id="GO:0005829">
    <property type="term" value="C:cytosol"/>
    <property type="evidence" value="ECO:0007669"/>
    <property type="project" value="TreeGrafter"/>
</dbReference>
<accession>A0A6G1WH71</accession>
<name>A0A6G1WH71_9HYPH</name>
<organism evidence="2">
    <name type="scientific">Sinorhizobium medicae</name>
    <dbReference type="NCBI Taxonomy" id="110321"/>
    <lineage>
        <taxon>Bacteria</taxon>
        <taxon>Pseudomonadati</taxon>
        <taxon>Pseudomonadota</taxon>
        <taxon>Alphaproteobacteria</taxon>
        <taxon>Hyphomicrobiales</taxon>
        <taxon>Rhizobiaceae</taxon>
        <taxon>Sinorhizobium/Ensifer group</taxon>
        <taxon>Sinorhizobium</taxon>
    </lineage>
</organism>
<dbReference type="AlphaFoldDB" id="A0A6G1WH71"/>
<proteinExistence type="inferred from homology"/>
<dbReference type="CDD" id="cd00448">
    <property type="entry name" value="YjgF_YER057c_UK114_family"/>
    <property type="match status" value="1"/>
</dbReference>
<protein>
    <submittedName>
        <fullName evidence="2">RidA family protein</fullName>
    </submittedName>
</protein>
<dbReference type="InterPro" id="IPR006056">
    <property type="entry name" value="RidA"/>
</dbReference>
<evidence type="ECO:0000256" key="1">
    <source>
        <dbReference type="ARBA" id="ARBA00010552"/>
    </source>
</evidence>
<dbReference type="EMBL" id="WISB01000042">
    <property type="protein sequence ID" value="MQW69036.1"/>
    <property type="molecule type" value="Genomic_DNA"/>
</dbReference>
<dbReference type="InterPro" id="IPR035959">
    <property type="entry name" value="RutC-like_sf"/>
</dbReference>
<sequence>MLTAISTSNAPVAVGPFSQAIKVGQLLFVSGQLPIDPATGEIVSEDPVLQLRQCLKNISAIAAEAGTDLAATVKTTVLITDMSRFGALNEEYATFFKAPFPARACFEVSALPKGAQVEVEAVLALYGSDE</sequence>
<dbReference type="InterPro" id="IPR006175">
    <property type="entry name" value="YjgF/YER057c/UK114"/>
</dbReference>
<comment type="similarity">
    <text evidence="1">Belongs to the RutC family.</text>
</comment>
<dbReference type="PANTHER" id="PTHR11803">
    <property type="entry name" value="2-IMINOBUTANOATE/2-IMINOPROPANOATE DEAMINASE RIDA"/>
    <property type="match status" value="1"/>
</dbReference>
<dbReference type="FunFam" id="3.30.1330.40:FF:000001">
    <property type="entry name" value="L-PSP family endoribonuclease"/>
    <property type="match status" value="1"/>
</dbReference>
<reference evidence="2" key="1">
    <citation type="journal article" date="2013" name="Genome Biol.">
        <title>Comparative genomics of the core and accessory genomes of 48 Sinorhizobium strains comprising five genospecies.</title>
        <authorList>
            <person name="Sugawara M."/>
            <person name="Epstein B."/>
            <person name="Badgley B.D."/>
            <person name="Unno T."/>
            <person name="Xu L."/>
            <person name="Reese J."/>
            <person name="Gyaneshwar P."/>
            <person name="Denny R."/>
            <person name="Mudge J."/>
            <person name="Bharti A.K."/>
            <person name="Farmer A.D."/>
            <person name="May G.D."/>
            <person name="Woodward J.E."/>
            <person name="Medigue C."/>
            <person name="Vallenet D."/>
            <person name="Lajus A."/>
            <person name="Rouy Z."/>
            <person name="Martinez-Vaz B."/>
            <person name="Tiffin P."/>
            <person name="Young N.D."/>
            <person name="Sadowsky M.J."/>
        </authorList>
    </citation>
    <scope>NUCLEOTIDE SEQUENCE</scope>
    <source>
        <strain evidence="2">M1</strain>
    </source>
</reference>